<dbReference type="EMBL" id="JANPWB010000004">
    <property type="protein sequence ID" value="KAJ1191713.1"/>
    <property type="molecule type" value="Genomic_DNA"/>
</dbReference>
<protein>
    <submittedName>
        <fullName evidence="2">Uncharacterized protein</fullName>
    </submittedName>
</protein>
<evidence type="ECO:0000313" key="2">
    <source>
        <dbReference type="EMBL" id="KAJ1191713.1"/>
    </source>
</evidence>
<proteinExistence type="predicted"/>
<reference evidence="2" key="1">
    <citation type="journal article" date="2022" name="bioRxiv">
        <title>Sequencing and chromosome-scale assembly of the giantPleurodeles waltlgenome.</title>
        <authorList>
            <person name="Brown T."/>
            <person name="Elewa A."/>
            <person name="Iarovenko S."/>
            <person name="Subramanian E."/>
            <person name="Araus A.J."/>
            <person name="Petzold A."/>
            <person name="Susuki M."/>
            <person name="Suzuki K.-i.T."/>
            <person name="Hayashi T."/>
            <person name="Toyoda A."/>
            <person name="Oliveira C."/>
            <person name="Osipova E."/>
            <person name="Leigh N.D."/>
            <person name="Simon A."/>
            <person name="Yun M.H."/>
        </authorList>
    </citation>
    <scope>NUCLEOTIDE SEQUENCE</scope>
    <source>
        <strain evidence="2">20211129_DDA</strain>
        <tissue evidence="2">Liver</tissue>
    </source>
</reference>
<keyword evidence="3" id="KW-1185">Reference proteome</keyword>
<evidence type="ECO:0000256" key="1">
    <source>
        <dbReference type="SAM" id="MobiDB-lite"/>
    </source>
</evidence>
<sequence length="95" mass="10740">MGTLFTTTALSPIPKCPRGALEENMSRLQRHDGVYNPEVLRVRSSDEEGKKKLDTAHVRRTGERTEGTFYGYQSESRESPPRAKETVAREETRTG</sequence>
<feature type="compositionally biased region" description="Basic and acidic residues" evidence="1">
    <location>
        <begin position="75"/>
        <end position="95"/>
    </location>
</feature>
<dbReference type="AlphaFoldDB" id="A0AAV7US74"/>
<name>A0AAV7US74_PLEWA</name>
<organism evidence="2 3">
    <name type="scientific">Pleurodeles waltl</name>
    <name type="common">Iberian ribbed newt</name>
    <dbReference type="NCBI Taxonomy" id="8319"/>
    <lineage>
        <taxon>Eukaryota</taxon>
        <taxon>Metazoa</taxon>
        <taxon>Chordata</taxon>
        <taxon>Craniata</taxon>
        <taxon>Vertebrata</taxon>
        <taxon>Euteleostomi</taxon>
        <taxon>Amphibia</taxon>
        <taxon>Batrachia</taxon>
        <taxon>Caudata</taxon>
        <taxon>Salamandroidea</taxon>
        <taxon>Salamandridae</taxon>
        <taxon>Pleurodelinae</taxon>
        <taxon>Pleurodeles</taxon>
    </lineage>
</organism>
<feature type="region of interest" description="Disordered" evidence="1">
    <location>
        <begin position="27"/>
        <end position="95"/>
    </location>
</feature>
<accession>A0AAV7US74</accession>
<gene>
    <name evidence="2" type="ORF">NDU88_001029</name>
</gene>
<dbReference type="Proteomes" id="UP001066276">
    <property type="component" value="Chromosome 2_2"/>
</dbReference>
<comment type="caution">
    <text evidence="2">The sequence shown here is derived from an EMBL/GenBank/DDBJ whole genome shotgun (WGS) entry which is preliminary data.</text>
</comment>
<evidence type="ECO:0000313" key="3">
    <source>
        <dbReference type="Proteomes" id="UP001066276"/>
    </source>
</evidence>
<feature type="compositionally biased region" description="Basic and acidic residues" evidence="1">
    <location>
        <begin position="40"/>
        <end position="66"/>
    </location>
</feature>